<protein>
    <submittedName>
        <fullName evidence="2">GNAT family N-acetyltransferase</fullName>
    </submittedName>
</protein>
<dbReference type="SUPFAM" id="SSF55729">
    <property type="entry name" value="Acyl-CoA N-acyltransferases (Nat)"/>
    <property type="match status" value="1"/>
</dbReference>
<sequence length="241" mass="27901">MIEIDKIITFRKMDWDTDYFGLKCAKAVLHNSLSQEEWGYLEERFKDYQFISIVNENSNPKNAQLIGRKTSAFLADTNIQFSKKIAGIDNLDLNVVIHKGLTENKEILEMADFQYSKFIEDPELFKRGGSNVYSQWLSNSFDNTEKIFALHKDETNKINGFVMFSCSSYKSLIELIAVKKDVKSNGIGARLFKAVEFYSLQNHCNEIIVGTQLRNISAINFYNKMGCKQTECHQIYHLWNL</sequence>
<accession>A0ABT7MMC6</accession>
<name>A0ABT7MMC6_9BACL</name>
<organism evidence="2 3">
    <name type="scientific">Exiguobacterium mexicanum</name>
    <dbReference type="NCBI Taxonomy" id="340146"/>
    <lineage>
        <taxon>Bacteria</taxon>
        <taxon>Bacillati</taxon>
        <taxon>Bacillota</taxon>
        <taxon>Bacilli</taxon>
        <taxon>Bacillales</taxon>
        <taxon>Bacillales Family XII. Incertae Sedis</taxon>
        <taxon>Exiguobacterium</taxon>
    </lineage>
</organism>
<dbReference type="Pfam" id="PF00583">
    <property type="entry name" value="Acetyltransf_1"/>
    <property type="match status" value="1"/>
</dbReference>
<dbReference type="Proteomes" id="UP001230807">
    <property type="component" value="Unassembled WGS sequence"/>
</dbReference>
<feature type="domain" description="N-acetyltransferase" evidence="1">
    <location>
        <begin position="105"/>
        <end position="241"/>
    </location>
</feature>
<evidence type="ECO:0000313" key="2">
    <source>
        <dbReference type="EMBL" id="MDL5376349.1"/>
    </source>
</evidence>
<dbReference type="Gene3D" id="3.40.630.30">
    <property type="match status" value="1"/>
</dbReference>
<dbReference type="EMBL" id="JASWER010000003">
    <property type="protein sequence ID" value="MDL5376349.1"/>
    <property type="molecule type" value="Genomic_DNA"/>
</dbReference>
<dbReference type="PROSITE" id="PS51186">
    <property type="entry name" value="GNAT"/>
    <property type="match status" value="1"/>
</dbReference>
<dbReference type="RefSeq" id="WP_286038239.1">
    <property type="nucleotide sequence ID" value="NZ_CP183077.1"/>
</dbReference>
<gene>
    <name evidence="2" type="ORF">QR695_04950</name>
</gene>
<evidence type="ECO:0000313" key="3">
    <source>
        <dbReference type="Proteomes" id="UP001230807"/>
    </source>
</evidence>
<keyword evidence="3" id="KW-1185">Reference proteome</keyword>
<proteinExistence type="predicted"/>
<dbReference type="InterPro" id="IPR016181">
    <property type="entry name" value="Acyl_CoA_acyltransferase"/>
</dbReference>
<reference evidence="2 3" key="1">
    <citation type="submission" date="2023-06" db="EMBL/GenBank/DDBJ databases">
        <title>Influencing factors and mechanism of Cr(VI) reduction by facultative anaerobic Exiguobacterium sp. PY14.</title>
        <authorList>
            <person name="Zou L."/>
        </authorList>
    </citation>
    <scope>NUCLEOTIDE SEQUENCE [LARGE SCALE GENOMIC DNA]</scope>
    <source>
        <strain evidence="2 3">PY14</strain>
    </source>
</reference>
<evidence type="ECO:0000259" key="1">
    <source>
        <dbReference type="PROSITE" id="PS51186"/>
    </source>
</evidence>
<comment type="caution">
    <text evidence="2">The sequence shown here is derived from an EMBL/GenBank/DDBJ whole genome shotgun (WGS) entry which is preliminary data.</text>
</comment>
<dbReference type="InterPro" id="IPR000182">
    <property type="entry name" value="GNAT_dom"/>
</dbReference>